<dbReference type="InterPro" id="IPR001611">
    <property type="entry name" value="Leu-rich_rpt"/>
</dbReference>
<dbReference type="SMART" id="SM00367">
    <property type="entry name" value="LRR_CC"/>
    <property type="match status" value="10"/>
</dbReference>
<name>A0ABM1Y7M5_AEDAL</name>
<dbReference type="Pfam" id="PF13516">
    <property type="entry name" value="LRR_6"/>
    <property type="match status" value="2"/>
</dbReference>
<dbReference type="PANTHER" id="PTHR13318:SF193">
    <property type="entry name" value="F-BOX_LRR-REPEAT PROTEIN 16"/>
    <property type="match status" value="1"/>
</dbReference>
<dbReference type="Pfam" id="PF25372">
    <property type="entry name" value="DUF7885"/>
    <property type="match status" value="1"/>
</dbReference>
<evidence type="ECO:0000313" key="5">
    <source>
        <dbReference type="EnsemblMetazoa" id="AALFPA23_006542.P8534"/>
    </source>
</evidence>
<dbReference type="InterPro" id="IPR006553">
    <property type="entry name" value="Leu-rich_rpt_Cys-con_subtyp"/>
</dbReference>
<dbReference type="Gene3D" id="3.80.10.10">
    <property type="entry name" value="Ribonuclease Inhibitor"/>
    <property type="match status" value="3"/>
</dbReference>
<dbReference type="Proteomes" id="UP000069940">
    <property type="component" value="Unassembled WGS sequence"/>
</dbReference>
<dbReference type="InterPro" id="IPR036047">
    <property type="entry name" value="F-box-like_dom_sf"/>
</dbReference>
<evidence type="ECO:0000259" key="3">
    <source>
        <dbReference type="Pfam" id="PF12937"/>
    </source>
</evidence>
<feature type="domain" description="F-box" evidence="3">
    <location>
        <begin position="28"/>
        <end position="62"/>
    </location>
</feature>
<organism evidence="5 6">
    <name type="scientific">Aedes albopictus</name>
    <name type="common">Asian tiger mosquito</name>
    <name type="synonym">Stegomyia albopicta</name>
    <dbReference type="NCBI Taxonomy" id="7160"/>
    <lineage>
        <taxon>Eukaryota</taxon>
        <taxon>Metazoa</taxon>
        <taxon>Ecdysozoa</taxon>
        <taxon>Arthropoda</taxon>
        <taxon>Hexapoda</taxon>
        <taxon>Insecta</taxon>
        <taxon>Pterygota</taxon>
        <taxon>Neoptera</taxon>
        <taxon>Endopterygota</taxon>
        <taxon>Diptera</taxon>
        <taxon>Nematocera</taxon>
        <taxon>Culicoidea</taxon>
        <taxon>Culicidae</taxon>
        <taxon>Culicinae</taxon>
        <taxon>Aedini</taxon>
        <taxon>Aedes</taxon>
        <taxon>Stegomyia</taxon>
    </lineage>
</organism>
<accession>A0ABM1Y7M5</accession>
<dbReference type="SUPFAM" id="SSF81383">
    <property type="entry name" value="F-box domain"/>
    <property type="match status" value="1"/>
</dbReference>
<dbReference type="InterPro" id="IPR001810">
    <property type="entry name" value="F-box_dom"/>
</dbReference>
<protein>
    <recommendedName>
        <fullName evidence="7">F-box domain-containing protein</fullName>
    </recommendedName>
</protein>
<dbReference type="SUPFAM" id="SSF52047">
    <property type="entry name" value="RNI-like"/>
    <property type="match status" value="1"/>
</dbReference>
<keyword evidence="1" id="KW-0833">Ubl conjugation pathway</keyword>
<proteinExistence type="predicted"/>
<dbReference type="Pfam" id="PF12937">
    <property type="entry name" value="F-box-like"/>
    <property type="match status" value="1"/>
</dbReference>
<dbReference type="GeneID" id="109404460"/>
<feature type="domain" description="F-box/LRR-repeat protein 15-like leucin rich repeat" evidence="4">
    <location>
        <begin position="494"/>
        <end position="630"/>
    </location>
</feature>
<sequence>MMMDFFIASNHNKEPTPPPEPEPEKPGFNDLPMELLLKIMKMISLDDRIAAGETCRRWLEATHYYTPFNEKLIFRFTNIHFSDYDPPIKHFVHAFRIFPRIEATSVTFLGNSDFWPDFGEFILELTLKNCLIRDTELFWVLQNVPNLRKLKIESCDELFRMWHFDKKFLCCESNFVLEDLLEVSLANNDFMDETHFNWIMTISPNITQLDISNCFKMVTAQRRVAMVEHIMRFINNKRFQLEALKFSGTLSIDDICLSTLAILDGLRLESLSLTFCDKIPPAIIDLLRRQPDLKINQALQFKFNNKKTVKTMKTPGFISFLTSQPNLVHLDLSQSLGVTDEIMELITNYLPKLKTLKLRRCILITDEGVMDIVKLEHLEVLDLSNCERISDRAMFNGVIGRKIKNLKELYLCELPSLSDYSLIQVTLNFEMIQILDLSSSPNAATDATMQYINFYLVHLRQLILYCCTKVTDAGLTGIDLPYKPLEIWDISESFSIDRLFKLRVLNMSGCYRITDLALQKGFKFGELKELHLARCSLITEAGIADLVMNNKSIEYLDLSECPNINDYCIELIAINLKRLKTLKVNKCPLLTDDCLCIISLNCHYIKHVSVNGCFKLSRVEERLFRLPTMRVVNCNS</sequence>
<evidence type="ECO:0000256" key="2">
    <source>
        <dbReference type="SAM" id="MobiDB-lite"/>
    </source>
</evidence>
<keyword evidence="6" id="KW-1185">Reference proteome</keyword>
<dbReference type="EnsemblMetazoa" id="AALFPA23_006542.R8534">
    <property type="protein sequence ID" value="AALFPA23_006542.P8534"/>
    <property type="gene ID" value="AALFPA23_006542"/>
</dbReference>
<reference evidence="5" key="2">
    <citation type="submission" date="2025-05" db="UniProtKB">
        <authorList>
            <consortium name="EnsemblMetazoa"/>
        </authorList>
    </citation>
    <scope>IDENTIFICATION</scope>
    <source>
        <strain evidence="5">Foshan</strain>
    </source>
</reference>
<dbReference type="RefSeq" id="XP_019532924.3">
    <property type="nucleotide sequence ID" value="XM_019677379.3"/>
</dbReference>
<reference evidence="6" key="1">
    <citation type="journal article" date="2015" name="Proc. Natl. Acad. Sci. U.S.A.">
        <title>Genome sequence of the Asian Tiger mosquito, Aedes albopictus, reveals insights into its biology, genetics, and evolution.</title>
        <authorList>
            <person name="Chen X.G."/>
            <person name="Jiang X."/>
            <person name="Gu J."/>
            <person name="Xu M."/>
            <person name="Wu Y."/>
            <person name="Deng Y."/>
            <person name="Zhang C."/>
            <person name="Bonizzoni M."/>
            <person name="Dermauw W."/>
            <person name="Vontas J."/>
            <person name="Armbruster P."/>
            <person name="Huang X."/>
            <person name="Yang Y."/>
            <person name="Zhang H."/>
            <person name="He W."/>
            <person name="Peng H."/>
            <person name="Liu Y."/>
            <person name="Wu K."/>
            <person name="Chen J."/>
            <person name="Lirakis M."/>
            <person name="Topalis P."/>
            <person name="Van Leeuwen T."/>
            <person name="Hall A.B."/>
            <person name="Jiang X."/>
            <person name="Thorpe C."/>
            <person name="Mueller R.L."/>
            <person name="Sun C."/>
            <person name="Waterhouse R.M."/>
            <person name="Yan G."/>
            <person name="Tu Z.J."/>
            <person name="Fang X."/>
            <person name="James A.A."/>
        </authorList>
    </citation>
    <scope>NUCLEOTIDE SEQUENCE [LARGE SCALE GENOMIC DNA]</scope>
    <source>
        <strain evidence="6">Foshan</strain>
    </source>
</reference>
<dbReference type="InterPro" id="IPR032675">
    <property type="entry name" value="LRR_dom_sf"/>
</dbReference>
<evidence type="ECO:0000256" key="1">
    <source>
        <dbReference type="ARBA" id="ARBA00022786"/>
    </source>
</evidence>
<evidence type="ECO:0008006" key="7">
    <source>
        <dbReference type="Google" id="ProtNLM"/>
    </source>
</evidence>
<feature type="region of interest" description="Disordered" evidence="2">
    <location>
        <begin position="1"/>
        <end position="27"/>
    </location>
</feature>
<evidence type="ECO:0000259" key="4">
    <source>
        <dbReference type="Pfam" id="PF25372"/>
    </source>
</evidence>
<dbReference type="PANTHER" id="PTHR13318">
    <property type="entry name" value="PARTNER OF PAIRED, ISOFORM B-RELATED"/>
    <property type="match status" value="1"/>
</dbReference>
<dbReference type="InterPro" id="IPR057207">
    <property type="entry name" value="FBXL15_LRR"/>
</dbReference>
<evidence type="ECO:0000313" key="6">
    <source>
        <dbReference type="Proteomes" id="UP000069940"/>
    </source>
</evidence>